<reference evidence="2" key="1">
    <citation type="journal article" date="2014" name="Int. J. Syst. Evol. Microbiol.">
        <title>Complete genome of a new Firmicutes species belonging to the dominant human colonic microbiota ('Ruminococcus bicirculans') reveals two chromosomes and a selective capacity to utilize plant glucans.</title>
        <authorList>
            <consortium name="NISC Comparative Sequencing Program"/>
            <person name="Wegmann U."/>
            <person name="Louis P."/>
            <person name="Goesmann A."/>
            <person name="Henrissat B."/>
            <person name="Duncan S.H."/>
            <person name="Flint H.J."/>
        </authorList>
    </citation>
    <scope>NUCLEOTIDE SEQUENCE</scope>
    <source>
        <strain evidence="2">VKM Ac-1246</strain>
    </source>
</reference>
<dbReference type="Pfam" id="PF09851">
    <property type="entry name" value="SHOCT"/>
    <property type="match status" value="1"/>
</dbReference>
<accession>A0ABQ5SY47</accession>
<protein>
    <recommendedName>
        <fullName evidence="1">SHOCT domain-containing protein</fullName>
    </recommendedName>
</protein>
<organism evidence="2 3">
    <name type="scientific">Nocardioides luteus</name>
    <dbReference type="NCBI Taxonomy" id="1844"/>
    <lineage>
        <taxon>Bacteria</taxon>
        <taxon>Bacillati</taxon>
        <taxon>Actinomycetota</taxon>
        <taxon>Actinomycetes</taxon>
        <taxon>Propionibacteriales</taxon>
        <taxon>Nocardioidaceae</taxon>
        <taxon>Nocardioides</taxon>
    </lineage>
</organism>
<dbReference type="EMBL" id="BSEL01000005">
    <property type="protein sequence ID" value="GLJ68583.1"/>
    <property type="molecule type" value="Genomic_DNA"/>
</dbReference>
<evidence type="ECO:0000259" key="1">
    <source>
        <dbReference type="Pfam" id="PF09851"/>
    </source>
</evidence>
<keyword evidence="3" id="KW-1185">Reference proteome</keyword>
<dbReference type="Proteomes" id="UP001142292">
    <property type="component" value="Unassembled WGS sequence"/>
</dbReference>
<dbReference type="RefSeq" id="WP_229787802.1">
    <property type="nucleotide sequence ID" value="NZ_BMRK01000009.1"/>
</dbReference>
<proteinExistence type="predicted"/>
<feature type="domain" description="SHOCT" evidence="1">
    <location>
        <begin position="128"/>
        <end position="155"/>
    </location>
</feature>
<evidence type="ECO:0000313" key="2">
    <source>
        <dbReference type="EMBL" id="GLJ68583.1"/>
    </source>
</evidence>
<gene>
    <name evidence="2" type="ORF">GCM10017579_26190</name>
</gene>
<name>A0ABQ5SY47_9ACTN</name>
<dbReference type="InterPro" id="IPR018649">
    <property type="entry name" value="SHOCT"/>
</dbReference>
<comment type="caution">
    <text evidence="2">The sequence shown here is derived from an EMBL/GenBank/DDBJ whole genome shotgun (WGS) entry which is preliminary data.</text>
</comment>
<evidence type="ECO:0000313" key="3">
    <source>
        <dbReference type="Proteomes" id="UP001142292"/>
    </source>
</evidence>
<reference evidence="2" key="2">
    <citation type="submission" date="2023-01" db="EMBL/GenBank/DDBJ databases">
        <authorList>
            <person name="Sun Q."/>
            <person name="Evtushenko L."/>
        </authorList>
    </citation>
    <scope>NUCLEOTIDE SEQUENCE</scope>
    <source>
        <strain evidence="2">VKM Ac-1246</strain>
    </source>
</reference>
<sequence>MSQLDDRRFYPVSPDVAYAALVEAVRDVRFTLKAKDDFGKAVRVGTPMSGFSWGATLSLSVTPEPSGSSIQVSGGANMKANLTARGPEAKNVTRLLAAVSARVQKYVESGGTVEANDAAGPRRSSLPDELARLGDLKARGLITNSEFQTAKAKLLAD</sequence>